<proteinExistence type="predicted"/>
<feature type="non-terminal residue" evidence="2">
    <location>
        <position position="1"/>
    </location>
</feature>
<dbReference type="OrthoDB" id="9633593at2759"/>
<dbReference type="EMBL" id="JAGFMF010011684">
    <property type="protein sequence ID" value="KAG8516188.1"/>
    <property type="molecule type" value="Genomic_DNA"/>
</dbReference>
<comment type="caution">
    <text evidence="2">The sequence shown here is derived from an EMBL/GenBank/DDBJ whole genome shotgun (WGS) entry which is preliminary data.</text>
</comment>
<protein>
    <submittedName>
        <fullName evidence="2">Heterogeneous nuclear ribonucleoprotein A1</fullName>
    </submittedName>
</protein>
<accession>A0A8J6DRZ9</accession>
<dbReference type="AlphaFoldDB" id="A0A8J6DRZ9"/>
<dbReference type="PANTHER" id="PTHR48026">
    <property type="entry name" value="HOMOLOGOUS TO DROSOPHILA SQD (SQUID) PROTEIN"/>
    <property type="match status" value="1"/>
</dbReference>
<gene>
    <name evidence="2" type="ORF">J0S82_015402</name>
</gene>
<dbReference type="GO" id="GO:0000398">
    <property type="term" value="P:mRNA splicing, via spliceosome"/>
    <property type="evidence" value="ECO:0007669"/>
    <property type="project" value="TreeGrafter"/>
</dbReference>
<dbReference type="GO" id="GO:0071013">
    <property type="term" value="C:catalytic step 2 spliceosome"/>
    <property type="evidence" value="ECO:0007669"/>
    <property type="project" value="TreeGrafter"/>
</dbReference>
<evidence type="ECO:0000313" key="3">
    <source>
        <dbReference type="Proteomes" id="UP000700334"/>
    </source>
</evidence>
<reference evidence="2" key="1">
    <citation type="journal article" date="2021" name="Evol. Appl.">
        <title>The genome of the Pyrenean desman and the effects of bottlenecks and inbreeding on the genomic landscape of an endangered species.</title>
        <authorList>
            <person name="Escoda L."/>
            <person name="Castresana J."/>
        </authorList>
    </citation>
    <scope>NUCLEOTIDE SEQUENCE</scope>
    <source>
        <strain evidence="2">IBE-C5619</strain>
    </source>
</reference>
<name>A0A8J6DRZ9_GALPY</name>
<evidence type="ECO:0000256" key="1">
    <source>
        <dbReference type="ARBA" id="ARBA00022884"/>
    </source>
</evidence>
<sequence length="107" mass="11610">MNASHEHEGMAKRGFAFVPFYEHGSVDKIVIQKYHTVNGHNCEGKPCLNKRWPVLHPAKEAEMVLETEGGLVATLMVEETSVVEVALVAALVVVDMVGGSGHIAIMD</sequence>
<dbReference type="Proteomes" id="UP000700334">
    <property type="component" value="Unassembled WGS sequence"/>
</dbReference>
<dbReference type="PANTHER" id="PTHR48026:SF14">
    <property type="entry name" value="HETEROGENEOUS NUCLEAR RIBONUCLEOPROTEIN A1"/>
    <property type="match status" value="1"/>
</dbReference>
<keyword evidence="3" id="KW-1185">Reference proteome</keyword>
<evidence type="ECO:0000313" key="2">
    <source>
        <dbReference type="EMBL" id="KAG8516188.1"/>
    </source>
</evidence>
<keyword evidence="2" id="KW-0687">Ribonucleoprotein</keyword>
<keyword evidence="1" id="KW-0694">RNA-binding</keyword>
<dbReference type="GO" id="GO:0003730">
    <property type="term" value="F:mRNA 3'-UTR binding"/>
    <property type="evidence" value="ECO:0007669"/>
    <property type="project" value="TreeGrafter"/>
</dbReference>
<organism evidence="2 3">
    <name type="scientific">Galemys pyrenaicus</name>
    <name type="common">Iberian desman</name>
    <name type="synonym">Pyrenean desman</name>
    <dbReference type="NCBI Taxonomy" id="202257"/>
    <lineage>
        <taxon>Eukaryota</taxon>
        <taxon>Metazoa</taxon>
        <taxon>Chordata</taxon>
        <taxon>Craniata</taxon>
        <taxon>Vertebrata</taxon>
        <taxon>Euteleostomi</taxon>
        <taxon>Mammalia</taxon>
        <taxon>Eutheria</taxon>
        <taxon>Laurasiatheria</taxon>
        <taxon>Eulipotyphla</taxon>
        <taxon>Talpidae</taxon>
        <taxon>Galemys</taxon>
    </lineage>
</organism>